<keyword evidence="3" id="KW-1185">Reference proteome</keyword>
<protein>
    <submittedName>
        <fullName evidence="2">Uncharacterized protein</fullName>
    </submittedName>
</protein>
<name>A0A197JSC6_9FUNG</name>
<accession>A0A197JSC6</accession>
<dbReference type="Proteomes" id="UP000078512">
    <property type="component" value="Unassembled WGS sequence"/>
</dbReference>
<dbReference type="EMBL" id="KV442050">
    <property type="protein sequence ID" value="OAQ28182.1"/>
    <property type="molecule type" value="Genomic_DNA"/>
</dbReference>
<dbReference type="AlphaFoldDB" id="A0A197JSC6"/>
<feature type="compositionally biased region" description="Polar residues" evidence="1">
    <location>
        <begin position="1"/>
        <end position="20"/>
    </location>
</feature>
<sequence>MSGKSNITTKEQGASASPLSDLSAGANTATTSNGSSSGPTTAVAPPSAKSRKNPIESKAQKPSFLSLIFCCGANFVNDSDASALQVGPQTRPPTVSVGRAAGKKAVAGQLADEKPPQAQPTLVDITATAVLEDPVGVSCSFQPQEAFYQWTLYFHFTTMDQGQGSPCIALHHWLSFNSSSLSTSNRHVYCVSL</sequence>
<feature type="compositionally biased region" description="Low complexity" evidence="1">
    <location>
        <begin position="23"/>
        <end position="42"/>
    </location>
</feature>
<gene>
    <name evidence="2" type="ORF">K457DRAFT_20365</name>
</gene>
<evidence type="ECO:0000313" key="2">
    <source>
        <dbReference type="EMBL" id="OAQ28182.1"/>
    </source>
</evidence>
<organism evidence="2 3">
    <name type="scientific">Linnemannia elongata AG-77</name>
    <dbReference type="NCBI Taxonomy" id="1314771"/>
    <lineage>
        <taxon>Eukaryota</taxon>
        <taxon>Fungi</taxon>
        <taxon>Fungi incertae sedis</taxon>
        <taxon>Mucoromycota</taxon>
        <taxon>Mortierellomycotina</taxon>
        <taxon>Mortierellomycetes</taxon>
        <taxon>Mortierellales</taxon>
        <taxon>Mortierellaceae</taxon>
        <taxon>Linnemannia</taxon>
    </lineage>
</organism>
<feature type="region of interest" description="Disordered" evidence="1">
    <location>
        <begin position="1"/>
        <end position="57"/>
    </location>
</feature>
<proteinExistence type="predicted"/>
<evidence type="ECO:0000256" key="1">
    <source>
        <dbReference type="SAM" id="MobiDB-lite"/>
    </source>
</evidence>
<dbReference type="OrthoDB" id="277011at2759"/>
<evidence type="ECO:0000313" key="3">
    <source>
        <dbReference type="Proteomes" id="UP000078512"/>
    </source>
</evidence>
<reference evidence="2 3" key="1">
    <citation type="submission" date="2016-05" db="EMBL/GenBank/DDBJ databases">
        <title>Genome sequencing reveals origins of a unique bacterial endosymbiosis in the earliest lineages of terrestrial Fungi.</title>
        <authorList>
            <consortium name="DOE Joint Genome Institute"/>
            <person name="Uehling J."/>
            <person name="Gryganskyi A."/>
            <person name="Hameed K."/>
            <person name="Tschaplinski T."/>
            <person name="Misztal P."/>
            <person name="Wu S."/>
            <person name="Desiro A."/>
            <person name="Vande Pol N."/>
            <person name="Du Z.-Y."/>
            <person name="Zienkiewicz A."/>
            <person name="Zienkiewicz K."/>
            <person name="Morin E."/>
            <person name="Tisserant E."/>
            <person name="Splivallo R."/>
            <person name="Hainaut M."/>
            <person name="Henrissat B."/>
            <person name="Ohm R."/>
            <person name="Kuo A."/>
            <person name="Yan J."/>
            <person name="Lipzen A."/>
            <person name="Nolan M."/>
            <person name="Labutti K."/>
            <person name="Barry K."/>
            <person name="Goldstein A."/>
            <person name="Labbe J."/>
            <person name="Schadt C."/>
            <person name="Tuskan G."/>
            <person name="Grigoriev I."/>
            <person name="Martin F."/>
            <person name="Vilgalys R."/>
            <person name="Bonito G."/>
        </authorList>
    </citation>
    <scope>NUCLEOTIDE SEQUENCE [LARGE SCALE GENOMIC DNA]</scope>
    <source>
        <strain evidence="2 3">AG-77</strain>
    </source>
</reference>